<dbReference type="AlphaFoldDB" id="A0A7K0BPT0"/>
<accession>A0A7K0BPT0</accession>
<protein>
    <submittedName>
        <fullName evidence="1">Uncharacterized protein</fullName>
    </submittedName>
</protein>
<reference evidence="1 2" key="1">
    <citation type="submission" date="2019-10" db="EMBL/GenBank/DDBJ databases">
        <title>Actinomadura rubteroloni sp. nov. and Actinomadura macrotermitis sp. nov., isolated from the gut of fungus growing-termite Macrotermes natalensis.</title>
        <authorList>
            <person name="Benndorf R."/>
            <person name="Martin K."/>
            <person name="Kuefner M."/>
            <person name="De Beer W."/>
            <person name="Kaster A.-K."/>
            <person name="Vollmers J."/>
            <person name="Poulsen M."/>
            <person name="Beemelmanns C."/>
        </authorList>
    </citation>
    <scope>NUCLEOTIDE SEQUENCE [LARGE SCALE GENOMIC DNA]</scope>
    <source>
        <strain evidence="1 2">RB68</strain>
    </source>
</reference>
<evidence type="ECO:0000313" key="2">
    <source>
        <dbReference type="Proteomes" id="UP000487268"/>
    </source>
</evidence>
<dbReference type="RefSeq" id="WP_328593810.1">
    <property type="nucleotide sequence ID" value="NZ_WEGH01000001.1"/>
</dbReference>
<proteinExistence type="predicted"/>
<name>A0A7K0BPT0_9ACTN</name>
<comment type="caution">
    <text evidence="1">The sequence shown here is derived from an EMBL/GenBank/DDBJ whole genome shotgun (WGS) entry which is preliminary data.</text>
</comment>
<gene>
    <name evidence="1" type="ORF">ACRB68_11780</name>
</gene>
<dbReference type="Proteomes" id="UP000487268">
    <property type="component" value="Unassembled WGS sequence"/>
</dbReference>
<sequence length="261" mass="28549">MTTDCTTSVLRDLLRVYDHRFLALERSQRDRLVEGTRRAIGEEGLSEAVRAGLPAAYRLRAFCIQHGLREELERLIGDEAAGSPAGAVVVGGRVYAMYPYLRGVSRQDVDITAEIGVEHRADAVAWQGQGEVRVRGAARLERVETHRTAVDLVLRERESKAEHRVAAETGEDGFTAVADMTAAGPGRWDLFVAATALGITREARFGTVRGPALKDEPLRRALGDGLTATVYFTKGGHLAVHVRPAPAPPPLRTKIIRRLAR</sequence>
<keyword evidence="2" id="KW-1185">Reference proteome</keyword>
<evidence type="ECO:0000313" key="1">
    <source>
        <dbReference type="EMBL" id="MQY03137.1"/>
    </source>
</evidence>
<dbReference type="EMBL" id="WEGH01000001">
    <property type="protein sequence ID" value="MQY03137.1"/>
    <property type="molecule type" value="Genomic_DNA"/>
</dbReference>
<organism evidence="1 2">
    <name type="scientific">Actinomadura macrotermitis</name>
    <dbReference type="NCBI Taxonomy" id="2585200"/>
    <lineage>
        <taxon>Bacteria</taxon>
        <taxon>Bacillati</taxon>
        <taxon>Actinomycetota</taxon>
        <taxon>Actinomycetes</taxon>
        <taxon>Streptosporangiales</taxon>
        <taxon>Thermomonosporaceae</taxon>
        <taxon>Actinomadura</taxon>
    </lineage>
</organism>